<dbReference type="Pfam" id="PF00102">
    <property type="entry name" value="Y_phosphatase"/>
    <property type="match status" value="1"/>
</dbReference>
<dbReference type="CDD" id="cd00047">
    <property type="entry name" value="PTPc"/>
    <property type="match status" value="1"/>
</dbReference>
<keyword evidence="1" id="KW-1133">Transmembrane helix</keyword>
<dbReference type="SUPFAM" id="SSF52799">
    <property type="entry name" value="(Phosphotyrosine protein) phosphatases II"/>
    <property type="match status" value="1"/>
</dbReference>
<dbReference type="EMBL" id="CAXLJL010000071">
    <property type="protein sequence ID" value="CAL5130722.1"/>
    <property type="molecule type" value="Genomic_DNA"/>
</dbReference>
<sequence length="358" mass="40474">MNTSCVPEPALVALVVNAIYVNPSEIYGFPPLLCSSQHTVESLHSSWLHHQSTHLRQDTVGLFMFMGVAVGMAVGAITLLVYGFLYWTPVETDKAELSSQDDLASAELNCGVHSPKWISITKFASFVDECEADHYKLLFDQFTRVNEISKEKITSGQLSFTEASKPENHALNRYTDILPYDQTRVILGDDHYINASKIYEINFNQKGLPLLTLDRRKVSYIATQAPLSETCGEFWRMICENRISIIVALTGLVEQGRRKAFEYWPRTLKSTSTFSSYSTDFAVTFTQEISFASYTIRKFTVTSSADILTSIRVVQLHWSSWPDQGVPEVEEFTEFLKNYQNLKNTDNSSNSPTLVHGR</sequence>
<dbReference type="PANTHER" id="PTHR19134:SF449">
    <property type="entry name" value="TYROSINE-PROTEIN PHOSPHATASE 1"/>
    <property type="match status" value="1"/>
</dbReference>
<reference evidence="3" key="1">
    <citation type="submission" date="2024-06" db="EMBL/GenBank/DDBJ databases">
        <authorList>
            <person name="Liu X."/>
            <person name="Lenzi L."/>
            <person name="Haldenby T S."/>
            <person name="Uol C."/>
        </authorList>
    </citation>
    <scope>NUCLEOTIDE SEQUENCE</scope>
</reference>
<evidence type="ECO:0000313" key="4">
    <source>
        <dbReference type="Proteomes" id="UP001497525"/>
    </source>
</evidence>
<feature type="transmembrane region" description="Helical" evidence="1">
    <location>
        <begin position="60"/>
        <end position="87"/>
    </location>
</feature>
<dbReference type="AlphaFoldDB" id="A0AAV2SZU3"/>
<gene>
    <name evidence="3" type="ORF">CDAUBV1_LOCUS2889</name>
</gene>
<name>A0AAV2SZU3_CALDB</name>
<protein>
    <recommendedName>
        <fullName evidence="2">Tyrosine-protein phosphatase domain-containing protein</fullName>
    </recommendedName>
</protein>
<dbReference type="GO" id="GO:0004725">
    <property type="term" value="F:protein tyrosine phosphatase activity"/>
    <property type="evidence" value="ECO:0007669"/>
    <property type="project" value="InterPro"/>
</dbReference>
<feature type="domain" description="Tyrosine-protein phosphatase" evidence="2">
    <location>
        <begin position="138"/>
        <end position="358"/>
    </location>
</feature>
<keyword evidence="1" id="KW-0812">Transmembrane</keyword>
<dbReference type="PRINTS" id="PR00700">
    <property type="entry name" value="PRTYPHPHTASE"/>
</dbReference>
<evidence type="ECO:0000259" key="2">
    <source>
        <dbReference type="PROSITE" id="PS50055"/>
    </source>
</evidence>
<dbReference type="SMART" id="SM00194">
    <property type="entry name" value="PTPc"/>
    <property type="match status" value="1"/>
</dbReference>
<dbReference type="InterPro" id="IPR029021">
    <property type="entry name" value="Prot-tyrosine_phosphatase-like"/>
</dbReference>
<dbReference type="InterPro" id="IPR000242">
    <property type="entry name" value="PTP_cat"/>
</dbReference>
<dbReference type="PROSITE" id="PS50055">
    <property type="entry name" value="TYR_PHOSPHATASE_PTP"/>
    <property type="match status" value="1"/>
</dbReference>
<accession>A0AAV2SZU3</accession>
<dbReference type="PANTHER" id="PTHR19134">
    <property type="entry name" value="RECEPTOR-TYPE TYROSINE-PROTEIN PHOSPHATASE"/>
    <property type="match status" value="1"/>
</dbReference>
<evidence type="ECO:0000313" key="3">
    <source>
        <dbReference type="EMBL" id="CAL5130722.1"/>
    </source>
</evidence>
<dbReference type="Proteomes" id="UP001497525">
    <property type="component" value="Unassembled WGS sequence"/>
</dbReference>
<dbReference type="Gene3D" id="3.90.190.10">
    <property type="entry name" value="Protein tyrosine phosphatase superfamily"/>
    <property type="match status" value="1"/>
</dbReference>
<organism evidence="3 4">
    <name type="scientific">Calicophoron daubneyi</name>
    <name type="common">Rumen fluke</name>
    <name type="synonym">Paramphistomum daubneyi</name>
    <dbReference type="NCBI Taxonomy" id="300641"/>
    <lineage>
        <taxon>Eukaryota</taxon>
        <taxon>Metazoa</taxon>
        <taxon>Spiralia</taxon>
        <taxon>Lophotrochozoa</taxon>
        <taxon>Platyhelminthes</taxon>
        <taxon>Trematoda</taxon>
        <taxon>Digenea</taxon>
        <taxon>Plagiorchiida</taxon>
        <taxon>Pronocephalata</taxon>
        <taxon>Paramphistomoidea</taxon>
        <taxon>Paramphistomidae</taxon>
        <taxon>Calicophoron</taxon>
    </lineage>
</organism>
<keyword evidence="1" id="KW-0472">Membrane</keyword>
<comment type="caution">
    <text evidence="3">The sequence shown here is derived from an EMBL/GenBank/DDBJ whole genome shotgun (WGS) entry which is preliminary data.</text>
</comment>
<dbReference type="InterPro" id="IPR050348">
    <property type="entry name" value="Protein-Tyr_Phosphatase"/>
</dbReference>
<evidence type="ECO:0000256" key="1">
    <source>
        <dbReference type="SAM" id="Phobius"/>
    </source>
</evidence>
<proteinExistence type="predicted"/>